<gene>
    <name evidence="7" type="ORF">JGB26_14225</name>
</gene>
<evidence type="ECO:0000256" key="4">
    <source>
        <dbReference type="ARBA" id="ARBA00022969"/>
    </source>
</evidence>
<keyword evidence="5" id="KW-0717">Septation</keyword>
<protein>
    <submittedName>
        <fullName evidence="7">SsgA family sporulation/cell division regulator</fullName>
    </submittedName>
</protein>
<dbReference type="Proteomes" id="UP000634780">
    <property type="component" value="Unassembled WGS sequence"/>
</dbReference>
<evidence type="ECO:0000256" key="2">
    <source>
        <dbReference type="ARBA" id="ARBA00009323"/>
    </source>
</evidence>
<accession>A0ABS0X539</accession>
<evidence type="ECO:0000256" key="6">
    <source>
        <dbReference type="ARBA" id="ARBA00023306"/>
    </source>
</evidence>
<name>A0ABS0X539_9ACTN</name>
<dbReference type="RefSeq" id="WP_190115713.1">
    <property type="nucleotide sequence ID" value="NZ_BMVR01000004.1"/>
</dbReference>
<dbReference type="Pfam" id="PF04686">
    <property type="entry name" value="SsgA"/>
    <property type="match status" value="1"/>
</dbReference>
<evidence type="ECO:0000313" key="8">
    <source>
        <dbReference type="Proteomes" id="UP000634780"/>
    </source>
</evidence>
<comment type="similarity">
    <text evidence="2">Belongs to the SsgA family.</text>
</comment>
<evidence type="ECO:0000256" key="3">
    <source>
        <dbReference type="ARBA" id="ARBA00022618"/>
    </source>
</evidence>
<keyword evidence="8" id="KW-1185">Reference proteome</keyword>
<dbReference type="InterPro" id="IPR038658">
    <property type="entry name" value="SsgB_sf"/>
</dbReference>
<reference evidence="7 8" key="1">
    <citation type="submission" date="2020-12" db="EMBL/GenBank/DDBJ databases">
        <title>Streptomyces typhae sp. nov., a novel endophytic actinomycete isolated from the root of cattail pollen (Typha angustifolia L.).</title>
        <authorList>
            <person name="Peng C."/>
            <person name="Liu C."/>
        </authorList>
    </citation>
    <scope>NUCLEOTIDE SEQUENCE [LARGE SCALE GENOMIC DNA]</scope>
    <source>
        <strain evidence="7 8">JCM 4753</strain>
    </source>
</reference>
<dbReference type="InterPro" id="IPR006776">
    <property type="entry name" value="SsgB"/>
</dbReference>
<proteinExistence type="inferred from homology"/>
<evidence type="ECO:0000313" key="7">
    <source>
        <dbReference type="EMBL" id="MBJ3808254.1"/>
    </source>
</evidence>
<evidence type="ECO:0000256" key="1">
    <source>
        <dbReference type="ARBA" id="ARBA00004431"/>
    </source>
</evidence>
<keyword evidence="4" id="KW-0749">Sporulation</keyword>
<keyword evidence="3" id="KW-0132">Cell division</keyword>
<dbReference type="Gene3D" id="2.30.31.20">
    <property type="entry name" value="Sporulation-specific cell division protein SsgB"/>
    <property type="match status" value="1"/>
</dbReference>
<comment type="subcellular location">
    <subcellularLocation>
        <location evidence="1">Cell septum</location>
    </subcellularLocation>
</comment>
<organism evidence="7 8">
    <name type="scientific">Streptomyces flavofungini</name>
    <dbReference type="NCBI Taxonomy" id="68200"/>
    <lineage>
        <taxon>Bacteria</taxon>
        <taxon>Bacillati</taxon>
        <taxon>Actinomycetota</taxon>
        <taxon>Actinomycetes</taxon>
        <taxon>Kitasatosporales</taxon>
        <taxon>Streptomycetaceae</taxon>
        <taxon>Streptomyces</taxon>
    </lineage>
</organism>
<evidence type="ECO:0000256" key="5">
    <source>
        <dbReference type="ARBA" id="ARBA00023210"/>
    </source>
</evidence>
<dbReference type="EMBL" id="JAEKOZ010000007">
    <property type="protein sequence ID" value="MBJ3808254.1"/>
    <property type="molecule type" value="Genomic_DNA"/>
</dbReference>
<sequence length="145" mass="15037">MELETGETPGGRAPLSAELAYAAADPFAVTMTFRCEGGEATRWRLDRQLLTDGCRGPAGEGDVRVEPTLEGGRGKGVRIELFGMPGPAGRAHGVLHVAAGDVTAFLAATRDVVVPGEERICLDELVAACFGELGDSGTPFGEHAA</sequence>
<comment type="caution">
    <text evidence="7">The sequence shown here is derived from an EMBL/GenBank/DDBJ whole genome shotgun (WGS) entry which is preliminary data.</text>
</comment>
<keyword evidence="6" id="KW-0131">Cell cycle</keyword>